<dbReference type="GO" id="GO:0008955">
    <property type="term" value="F:peptidoglycan glycosyltransferase activity"/>
    <property type="evidence" value="ECO:0007669"/>
    <property type="project" value="UniProtKB-EC"/>
</dbReference>
<dbReference type="PANTHER" id="PTHR30474:SF2">
    <property type="entry name" value="PEPTIDOGLYCAN GLYCOSYLTRANSFERASE FTSW-RELATED"/>
    <property type="match status" value="1"/>
</dbReference>
<dbReference type="InterPro" id="IPR013437">
    <property type="entry name" value="FtsW"/>
</dbReference>
<feature type="transmembrane region" description="Helical" evidence="21">
    <location>
        <begin position="24"/>
        <end position="45"/>
    </location>
</feature>
<gene>
    <name evidence="22" type="ORF">MOMA_03995</name>
</gene>
<evidence type="ECO:0000256" key="11">
    <source>
        <dbReference type="ARBA" id="ARBA00023136"/>
    </source>
</evidence>
<feature type="transmembrane region" description="Helical" evidence="21">
    <location>
        <begin position="252"/>
        <end position="274"/>
    </location>
</feature>
<dbReference type="GO" id="GO:0015648">
    <property type="term" value="F:lipid-linked peptidoglycan transporter activity"/>
    <property type="evidence" value="ECO:0007669"/>
    <property type="project" value="TreeGrafter"/>
</dbReference>
<accession>L2F9F0</accession>
<evidence type="ECO:0000256" key="15">
    <source>
        <dbReference type="ARBA" id="ARBA00033270"/>
    </source>
</evidence>
<dbReference type="PATRIC" id="fig|1230338.3.peg.865"/>
<dbReference type="NCBIfam" id="TIGR02614">
    <property type="entry name" value="ftsW"/>
    <property type="match status" value="1"/>
</dbReference>
<evidence type="ECO:0000313" key="23">
    <source>
        <dbReference type="Proteomes" id="UP000023795"/>
    </source>
</evidence>
<evidence type="ECO:0000256" key="5">
    <source>
        <dbReference type="ARBA" id="ARBA00022676"/>
    </source>
</evidence>
<keyword evidence="12" id="KW-0131">Cell cycle</keyword>
<feature type="transmembrane region" description="Helical" evidence="21">
    <location>
        <begin position="145"/>
        <end position="162"/>
    </location>
</feature>
<feature type="transmembrane region" description="Helical" evidence="21">
    <location>
        <begin position="286"/>
        <end position="309"/>
    </location>
</feature>
<dbReference type="GO" id="GO:0008360">
    <property type="term" value="P:regulation of cell shape"/>
    <property type="evidence" value="ECO:0007669"/>
    <property type="project" value="UniProtKB-KW"/>
</dbReference>
<evidence type="ECO:0000313" key="22">
    <source>
        <dbReference type="EMBL" id="ELA09535.1"/>
    </source>
</evidence>
<keyword evidence="23" id="KW-1185">Reference proteome</keyword>
<feature type="transmembrane region" description="Helical" evidence="21">
    <location>
        <begin position="169"/>
        <end position="189"/>
    </location>
</feature>
<evidence type="ECO:0000256" key="12">
    <source>
        <dbReference type="ARBA" id="ARBA00023306"/>
    </source>
</evidence>
<dbReference type="GO" id="GO:0032153">
    <property type="term" value="C:cell division site"/>
    <property type="evidence" value="ECO:0007669"/>
    <property type="project" value="TreeGrafter"/>
</dbReference>
<evidence type="ECO:0000256" key="20">
    <source>
        <dbReference type="ARBA" id="ARBA00049902"/>
    </source>
</evidence>
<evidence type="ECO:0000256" key="7">
    <source>
        <dbReference type="ARBA" id="ARBA00022692"/>
    </source>
</evidence>
<evidence type="ECO:0000256" key="4">
    <source>
        <dbReference type="ARBA" id="ARBA00022618"/>
    </source>
</evidence>
<evidence type="ECO:0000256" key="10">
    <source>
        <dbReference type="ARBA" id="ARBA00022989"/>
    </source>
</evidence>
<dbReference type="Proteomes" id="UP000023795">
    <property type="component" value="Unassembled WGS sequence"/>
</dbReference>
<dbReference type="EMBL" id="ANIN01000001">
    <property type="protein sequence ID" value="ELA09535.1"/>
    <property type="molecule type" value="Genomic_DNA"/>
</dbReference>
<evidence type="ECO:0000256" key="2">
    <source>
        <dbReference type="ARBA" id="ARBA00004752"/>
    </source>
</evidence>
<dbReference type="STRING" id="1230338.MOMA_03995"/>
<comment type="caution">
    <text evidence="22">The sequence shown here is derived from an EMBL/GenBank/DDBJ whole genome shotgun (WGS) entry which is preliminary data.</text>
</comment>
<dbReference type="eggNOG" id="COG0772">
    <property type="taxonomic scope" value="Bacteria"/>
</dbReference>
<evidence type="ECO:0000256" key="21">
    <source>
        <dbReference type="SAM" id="Phobius"/>
    </source>
</evidence>
<evidence type="ECO:0000256" key="19">
    <source>
        <dbReference type="ARBA" id="ARBA00044770"/>
    </source>
</evidence>
<evidence type="ECO:0000256" key="8">
    <source>
        <dbReference type="ARBA" id="ARBA00022960"/>
    </source>
</evidence>
<proteinExistence type="inferred from homology"/>
<dbReference type="Pfam" id="PF01098">
    <property type="entry name" value="FTSW_RODA_SPOVE"/>
    <property type="match status" value="1"/>
</dbReference>
<organism evidence="22 23">
    <name type="scientific">Moraxella macacae 0408225</name>
    <dbReference type="NCBI Taxonomy" id="1230338"/>
    <lineage>
        <taxon>Bacteria</taxon>
        <taxon>Pseudomonadati</taxon>
        <taxon>Pseudomonadota</taxon>
        <taxon>Gammaproteobacteria</taxon>
        <taxon>Moraxellales</taxon>
        <taxon>Moraxellaceae</taxon>
        <taxon>Moraxella</taxon>
    </lineage>
</organism>
<evidence type="ECO:0000256" key="13">
    <source>
        <dbReference type="ARBA" id="ARBA00023316"/>
    </source>
</evidence>
<comment type="similarity">
    <text evidence="16">Belongs to the SEDS family. FtsW subfamily.</text>
</comment>
<evidence type="ECO:0000256" key="18">
    <source>
        <dbReference type="ARBA" id="ARBA00041418"/>
    </source>
</evidence>
<evidence type="ECO:0000256" key="16">
    <source>
        <dbReference type="ARBA" id="ARBA00038053"/>
    </source>
</evidence>
<keyword evidence="6" id="KW-0808">Transferase</keyword>
<sequence>MSLLMVASASVSFAELNHMYSLKFFTNQLSYMLIGIIFGFIVYCVPLRTIFRTNTSFFVLIGCLLMILYTVFFGSLINGSTRWIEFGSLNFQPAELAKIAMILFTADFLVRRVDEVRYQAKGFLRLCGLASFILSAIMFQPDFGSVVIIVGCIGAMIFVAGLPLRLVMILLSTVSVGIVFAIITAGYRVKRVTSFLDPFDDLKDSDYQLGRSIVAFARGEWTGVGYGESIQKLAHLPEAHTDFLLAITGEELGVMGVVFLLSLQILLIWVVMKISYDTLKRRQSRLSYFAFGVGVLFFGQAFVNAGMTLGILPTKGLTMPFFSYGGSSMVVNLMIIGILLRIIKDSPKISPTEARYY</sequence>
<dbReference type="PROSITE" id="PS00428">
    <property type="entry name" value="FTSW_RODA_SPOVE"/>
    <property type="match status" value="1"/>
</dbReference>
<dbReference type="EC" id="2.4.99.28" evidence="19"/>
<keyword evidence="5" id="KW-0328">Glycosyltransferase</keyword>
<protein>
    <recommendedName>
        <fullName evidence="17">Probable peptidoglycan glycosyltransferase FtsW</fullName>
        <ecNumber evidence="19">2.4.99.28</ecNumber>
    </recommendedName>
    <alternativeName>
        <fullName evidence="18">Cell division protein FtsW</fullName>
    </alternativeName>
    <alternativeName>
        <fullName evidence="15">Cell wall polymerase</fullName>
    </alternativeName>
    <alternativeName>
        <fullName evidence="14">Peptidoglycan polymerase</fullName>
    </alternativeName>
</protein>
<dbReference type="GO" id="GO:0005886">
    <property type="term" value="C:plasma membrane"/>
    <property type="evidence" value="ECO:0007669"/>
    <property type="project" value="UniProtKB-SubCell"/>
</dbReference>
<feature type="transmembrane region" description="Helical" evidence="21">
    <location>
        <begin position="57"/>
        <end position="77"/>
    </location>
</feature>
<feature type="transmembrane region" description="Helical" evidence="21">
    <location>
        <begin position="122"/>
        <end position="139"/>
    </location>
</feature>
<dbReference type="GO" id="GO:0051301">
    <property type="term" value="P:cell division"/>
    <property type="evidence" value="ECO:0007669"/>
    <property type="project" value="UniProtKB-KW"/>
</dbReference>
<dbReference type="PANTHER" id="PTHR30474">
    <property type="entry name" value="CELL CYCLE PROTEIN"/>
    <property type="match status" value="1"/>
</dbReference>
<comment type="subcellular location">
    <subcellularLocation>
        <location evidence="1">Cell membrane</location>
        <topology evidence="1">Multi-pass membrane protein</topology>
    </subcellularLocation>
</comment>
<reference evidence="22 23" key="1">
    <citation type="journal article" date="2013" name="Genome Announc.">
        <title>Genome Sequence of Moraxella macacae 0408225, a Novel Bacterial Species Isolated from a Cynomolgus Macaque with Epistaxis.</title>
        <authorList>
            <person name="Ladner J.T."/>
            <person name="Whitehouse C.A."/>
            <person name="Koroleva G.I."/>
            <person name="Palacios G.F."/>
        </authorList>
    </citation>
    <scope>NUCLEOTIDE SEQUENCE [LARGE SCALE GENOMIC DNA]</scope>
    <source>
        <strain evidence="22 23">0408225</strain>
    </source>
</reference>
<keyword evidence="4" id="KW-0132">Cell division</keyword>
<dbReference type="AlphaFoldDB" id="L2F9F0"/>
<evidence type="ECO:0000256" key="6">
    <source>
        <dbReference type="ARBA" id="ARBA00022679"/>
    </source>
</evidence>
<dbReference type="GO" id="GO:0009252">
    <property type="term" value="P:peptidoglycan biosynthetic process"/>
    <property type="evidence" value="ECO:0007669"/>
    <property type="project" value="UniProtKB-KW"/>
</dbReference>
<keyword evidence="11 21" id="KW-0472">Membrane</keyword>
<comment type="catalytic activity">
    <reaction evidence="20">
        <text>[GlcNAc-(1-&gt;4)-Mur2Ac(oyl-L-Ala-gamma-D-Glu-L-Lys-D-Ala-D-Ala)](n)-di-trans,octa-cis-undecaprenyl diphosphate + beta-D-GlcNAc-(1-&gt;4)-Mur2Ac(oyl-L-Ala-gamma-D-Glu-L-Lys-D-Ala-D-Ala)-di-trans,octa-cis-undecaprenyl diphosphate = [GlcNAc-(1-&gt;4)-Mur2Ac(oyl-L-Ala-gamma-D-Glu-L-Lys-D-Ala-D-Ala)](n+1)-di-trans,octa-cis-undecaprenyl diphosphate + di-trans,octa-cis-undecaprenyl diphosphate + H(+)</text>
        <dbReference type="Rhea" id="RHEA:23708"/>
        <dbReference type="Rhea" id="RHEA-COMP:9602"/>
        <dbReference type="Rhea" id="RHEA-COMP:9603"/>
        <dbReference type="ChEBI" id="CHEBI:15378"/>
        <dbReference type="ChEBI" id="CHEBI:58405"/>
        <dbReference type="ChEBI" id="CHEBI:60033"/>
        <dbReference type="ChEBI" id="CHEBI:78435"/>
        <dbReference type="EC" id="2.4.99.28"/>
    </reaction>
</comment>
<dbReference type="InterPro" id="IPR001182">
    <property type="entry name" value="FtsW/RodA"/>
</dbReference>
<evidence type="ECO:0000256" key="3">
    <source>
        <dbReference type="ARBA" id="ARBA00022475"/>
    </source>
</evidence>
<dbReference type="InterPro" id="IPR018365">
    <property type="entry name" value="Cell_cycle_FtsW-rel_CS"/>
</dbReference>
<comment type="pathway">
    <text evidence="2">Cell wall biogenesis; peptidoglycan biosynthesis.</text>
</comment>
<keyword evidence="3" id="KW-1003">Cell membrane</keyword>
<keyword evidence="13" id="KW-0961">Cell wall biogenesis/degradation</keyword>
<evidence type="ECO:0000256" key="17">
    <source>
        <dbReference type="ARBA" id="ARBA00041185"/>
    </source>
</evidence>
<evidence type="ECO:0000256" key="9">
    <source>
        <dbReference type="ARBA" id="ARBA00022984"/>
    </source>
</evidence>
<keyword evidence="7 21" id="KW-0812">Transmembrane</keyword>
<keyword evidence="10 21" id="KW-1133">Transmembrane helix</keyword>
<evidence type="ECO:0000256" key="1">
    <source>
        <dbReference type="ARBA" id="ARBA00004651"/>
    </source>
</evidence>
<evidence type="ECO:0000256" key="14">
    <source>
        <dbReference type="ARBA" id="ARBA00032370"/>
    </source>
</evidence>
<feature type="transmembrane region" description="Helical" evidence="21">
    <location>
        <begin position="89"/>
        <end position="110"/>
    </location>
</feature>
<name>L2F9F0_9GAMM</name>
<feature type="transmembrane region" description="Helical" evidence="21">
    <location>
        <begin position="321"/>
        <end position="340"/>
    </location>
</feature>
<keyword evidence="9" id="KW-0573">Peptidoglycan synthesis</keyword>
<keyword evidence="8" id="KW-0133">Cell shape</keyword>
<dbReference type="GO" id="GO:0071555">
    <property type="term" value="P:cell wall organization"/>
    <property type="evidence" value="ECO:0007669"/>
    <property type="project" value="UniProtKB-KW"/>
</dbReference>